<name>A0AAV5TU44_9BILA</name>
<organism evidence="1 2">
    <name type="scientific">Pristionchus entomophagus</name>
    <dbReference type="NCBI Taxonomy" id="358040"/>
    <lineage>
        <taxon>Eukaryota</taxon>
        <taxon>Metazoa</taxon>
        <taxon>Ecdysozoa</taxon>
        <taxon>Nematoda</taxon>
        <taxon>Chromadorea</taxon>
        <taxon>Rhabditida</taxon>
        <taxon>Rhabditina</taxon>
        <taxon>Diplogasteromorpha</taxon>
        <taxon>Diplogasteroidea</taxon>
        <taxon>Neodiplogasteridae</taxon>
        <taxon>Pristionchus</taxon>
    </lineage>
</organism>
<feature type="non-terminal residue" evidence="1">
    <location>
        <position position="144"/>
    </location>
</feature>
<comment type="caution">
    <text evidence="1">The sequence shown here is derived from an EMBL/GenBank/DDBJ whole genome shotgun (WGS) entry which is preliminary data.</text>
</comment>
<sequence>HQLILGRLAIGTREDGGSTVRQLILGRLAIGTRDDGGCIVRLSILCRLTNGPWDDGECRATDCYRINVINSSHRDLLQINRRPAHRELPAVRVILSNHRFGLLQYLLDDDSPHAVTDRFGQLPDGRKLMTYIDDDFDCLLCMSY</sequence>
<protein>
    <submittedName>
        <fullName evidence="1">Uncharacterized protein</fullName>
    </submittedName>
</protein>
<feature type="non-terminal residue" evidence="1">
    <location>
        <position position="1"/>
    </location>
</feature>
<evidence type="ECO:0000313" key="2">
    <source>
        <dbReference type="Proteomes" id="UP001432027"/>
    </source>
</evidence>
<reference evidence="1" key="1">
    <citation type="submission" date="2023-10" db="EMBL/GenBank/DDBJ databases">
        <title>Genome assembly of Pristionchus species.</title>
        <authorList>
            <person name="Yoshida K."/>
            <person name="Sommer R.J."/>
        </authorList>
    </citation>
    <scope>NUCLEOTIDE SEQUENCE</scope>
    <source>
        <strain evidence="1">RS0144</strain>
    </source>
</reference>
<dbReference type="Proteomes" id="UP001432027">
    <property type="component" value="Unassembled WGS sequence"/>
</dbReference>
<gene>
    <name evidence="1" type="ORF">PENTCL1PPCAC_19887</name>
</gene>
<accession>A0AAV5TU44</accession>
<evidence type="ECO:0000313" key="1">
    <source>
        <dbReference type="EMBL" id="GMS97712.1"/>
    </source>
</evidence>
<proteinExistence type="predicted"/>
<dbReference type="EMBL" id="BTSX01000004">
    <property type="protein sequence ID" value="GMS97712.1"/>
    <property type="molecule type" value="Genomic_DNA"/>
</dbReference>
<dbReference type="AlphaFoldDB" id="A0AAV5TU44"/>
<keyword evidence="2" id="KW-1185">Reference proteome</keyword>